<keyword evidence="2" id="KW-0653">Protein transport</keyword>
<proteinExistence type="predicted"/>
<dbReference type="RefSeq" id="WP_284342103.1">
    <property type="nucleotide sequence ID" value="NZ_BSNS01000022.1"/>
</dbReference>
<comment type="caution">
    <text evidence="3">The sequence shown here is derived from an EMBL/GenBank/DDBJ whole genome shotgun (WGS) entry which is preliminary data.</text>
</comment>
<dbReference type="Proteomes" id="UP001156691">
    <property type="component" value="Unassembled WGS sequence"/>
</dbReference>
<keyword evidence="3" id="KW-0969">Cilium</keyword>
<keyword evidence="3" id="KW-0966">Cell projection</keyword>
<keyword evidence="4" id="KW-1185">Reference proteome</keyword>
<evidence type="ECO:0000313" key="4">
    <source>
        <dbReference type="Proteomes" id="UP001156691"/>
    </source>
</evidence>
<keyword evidence="3" id="KW-0282">Flagellum</keyword>
<reference evidence="4" key="1">
    <citation type="journal article" date="2019" name="Int. J. Syst. Evol. Microbiol.">
        <title>The Global Catalogue of Microorganisms (GCM) 10K type strain sequencing project: providing services to taxonomists for standard genome sequencing and annotation.</title>
        <authorList>
            <consortium name="The Broad Institute Genomics Platform"/>
            <consortium name="The Broad Institute Genome Sequencing Center for Infectious Disease"/>
            <person name="Wu L."/>
            <person name="Ma J."/>
        </authorList>
    </citation>
    <scope>NUCLEOTIDE SEQUENCE [LARGE SCALE GENOMIC DNA]</scope>
    <source>
        <strain evidence="4">NBRC 112416</strain>
    </source>
</reference>
<name>A0ABQ5WAD3_9HYPH</name>
<dbReference type="InterPro" id="IPR051472">
    <property type="entry name" value="T3SS_Stator/FliH"/>
</dbReference>
<dbReference type="EMBL" id="BSNS01000022">
    <property type="protein sequence ID" value="GLQ56693.1"/>
    <property type="molecule type" value="Genomic_DNA"/>
</dbReference>
<evidence type="ECO:0000256" key="1">
    <source>
        <dbReference type="ARBA" id="ARBA00022448"/>
    </source>
</evidence>
<evidence type="ECO:0000313" key="3">
    <source>
        <dbReference type="EMBL" id="GLQ56693.1"/>
    </source>
</evidence>
<evidence type="ECO:0000256" key="2">
    <source>
        <dbReference type="ARBA" id="ARBA00022927"/>
    </source>
</evidence>
<dbReference type="PANTHER" id="PTHR34982">
    <property type="entry name" value="YOP PROTEINS TRANSLOCATION PROTEIN L"/>
    <property type="match status" value="1"/>
</dbReference>
<protein>
    <submittedName>
        <fullName evidence="3">Flagellar assembly protein FliH</fullName>
    </submittedName>
</protein>
<keyword evidence="1" id="KW-0813">Transport</keyword>
<sequence length="213" mass="22547">MASPARFTFDLDLGQRPQSQPPVMPEDLVAQLLRQAREEAYAEGVRDGERNATAMAAQTIASAAATLATGSVEMTAALDDARKAAVAEAVELAAAIGRKLAAHLIARYPVGEIEALVAECMASLDGVPHLVIRCHPDIAEAVRDVATGHMSTSGFAGRLVVMGDPDQRLGDGRLEWVDGGLSRDINTISREIDQRISAYLAARGIGTEEETEA</sequence>
<accession>A0ABQ5WAD3</accession>
<gene>
    <name evidence="3" type="primary">fliH</name>
    <name evidence="3" type="ORF">GCM10010862_39520</name>
</gene>
<dbReference type="PANTHER" id="PTHR34982:SF1">
    <property type="entry name" value="FLAGELLAR ASSEMBLY PROTEIN FLIH"/>
    <property type="match status" value="1"/>
</dbReference>
<organism evidence="3 4">
    <name type="scientific">Devosia nitrariae</name>
    <dbReference type="NCBI Taxonomy" id="2071872"/>
    <lineage>
        <taxon>Bacteria</taxon>
        <taxon>Pseudomonadati</taxon>
        <taxon>Pseudomonadota</taxon>
        <taxon>Alphaproteobacteria</taxon>
        <taxon>Hyphomicrobiales</taxon>
        <taxon>Devosiaceae</taxon>
        <taxon>Devosia</taxon>
    </lineage>
</organism>